<evidence type="ECO:0000313" key="3">
    <source>
        <dbReference type="EMBL" id="KAH8104055.1"/>
    </source>
</evidence>
<comment type="caution">
    <text evidence="3">The sequence shown here is derived from an EMBL/GenBank/DDBJ whole genome shotgun (WGS) entry which is preliminary data.</text>
</comment>
<dbReference type="AlphaFoldDB" id="A0A8K0XSJ8"/>
<name>A0A8K0XSJ8_9AGAR</name>
<protein>
    <recommendedName>
        <fullName evidence="2">DUF6535 domain-containing protein</fullName>
    </recommendedName>
</protein>
<evidence type="ECO:0000259" key="2">
    <source>
        <dbReference type="Pfam" id="PF20153"/>
    </source>
</evidence>
<evidence type="ECO:0000313" key="4">
    <source>
        <dbReference type="Proteomes" id="UP000813824"/>
    </source>
</evidence>
<gene>
    <name evidence="3" type="ORF">BXZ70DRAFT_680683</name>
</gene>
<organism evidence="3 4">
    <name type="scientific">Cristinia sonorae</name>
    <dbReference type="NCBI Taxonomy" id="1940300"/>
    <lineage>
        <taxon>Eukaryota</taxon>
        <taxon>Fungi</taxon>
        <taxon>Dikarya</taxon>
        <taxon>Basidiomycota</taxon>
        <taxon>Agaricomycotina</taxon>
        <taxon>Agaricomycetes</taxon>
        <taxon>Agaricomycetidae</taxon>
        <taxon>Agaricales</taxon>
        <taxon>Pleurotineae</taxon>
        <taxon>Stephanosporaceae</taxon>
        <taxon>Cristinia</taxon>
    </lineage>
</organism>
<proteinExistence type="predicted"/>
<dbReference type="OrthoDB" id="3221808at2759"/>
<accession>A0A8K0XSJ8</accession>
<dbReference type="Pfam" id="PF20153">
    <property type="entry name" value="DUF6535"/>
    <property type="match status" value="1"/>
</dbReference>
<sequence length="112" mass="12111">MDKALELEAGPSSPDLKPRAPFTSPNPDPPPSHSSTHIGLSSTHVVDDTKTSSEGWTKLLRIVRQYDESKIGDCKEDMDALLVVTGLFSAIVGAFGLEEYKSLRQDPADVTV</sequence>
<feature type="region of interest" description="Disordered" evidence="1">
    <location>
        <begin position="1"/>
        <end position="52"/>
    </location>
</feature>
<dbReference type="EMBL" id="JAEVFJ010000006">
    <property type="protein sequence ID" value="KAH8104055.1"/>
    <property type="molecule type" value="Genomic_DNA"/>
</dbReference>
<dbReference type="InterPro" id="IPR045338">
    <property type="entry name" value="DUF6535"/>
</dbReference>
<evidence type="ECO:0000256" key="1">
    <source>
        <dbReference type="SAM" id="MobiDB-lite"/>
    </source>
</evidence>
<feature type="domain" description="DUF6535" evidence="2">
    <location>
        <begin position="56"/>
        <end position="112"/>
    </location>
</feature>
<dbReference type="Proteomes" id="UP000813824">
    <property type="component" value="Unassembled WGS sequence"/>
</dbReference>
<reference evidence="3" key="1">
    <citation type="journal article" date="2021" name="New Phytol.">
        <title>Evolutionary innovations through gain and loss of genes in the ectomycorrhizal Boletales.</title>
        <authorList>
            <person name="Wu G."/>
            <person name="Miyauchi S."/>
            <person name="Morin E."/>
            <person name="Kuo A."/>
            <person name="Drula E."/>
            <person name="Varga T."/>
            <person name="Kohler A."/>
            <person name="Feng B."/>
            <person name="Cao Y."/>
            <person name="Lipzen A."/>
            <person name="Daum C."/>
            <person name="Hundley H."/>
            <person name="Pangilinan J."/>
            <person name="Johnson J."/>
            <person name="Barry K."/>
            <person name="LaButti K."/>
            <person name="Ng V."/>
            <person name="Ahrendt S."/>
            <person name="Min B."/>
            <person name="Choi I.G."/>
            <person name="Park H."/>
            <person name="Plett J.M."/>
            <person name="Magnuson J."/>
            <person name="Spatafora J.W."/>
            <person name="Nagy L.G."/>
            <person name="Henrissat B."/>
            <person name="Grigoriev I.V."/>
            <person name="Yang Z.L."/>
            <person name="Xu J."/>
            <person name="Martin F.M."/>
        </authorList>
    </citation>
    <scope>NUCLEOTIDE SEQUENCE</scope>
    <source>
        <strain evidence="3">KKN 215</strain>
    </source>
</reference>
<keyword evidence="4" id="KW-1185">Reference proteome</keyword>